<dbReference type="OrthoDB" id="347657at2759"/>
<sequence>VKLHASFRDEEWHYFTLELCPGGELWSLSRAVGCPESLGRHCLCQVFEAVQYLRDARIVHRDLKAENVLIGPRGNCKLIDFGSARDLANPQVKGAGTRNFKTVMEEYVGTSNFMAPEVVKNLSSDFRSDTWSLGCLVFQVLAGLPPFHGGSIVRVYKKISKGVLEFPSKWLKDDAVDLIQSMVVKDPDARLGAKDLREVEEHPFFRGLGFKDAHRRPAPVCTLREMCLRQIGLRWHKFGEPALTWARSQPSLIPQVLASLERVAEVSDLLVLDPAGSRKTCSHV</sequence>
<reference evidence="7" key="1">
    <citation type="submission" date="2021-02" db="EMBL/GenBank/DDBJ databases">
        <authorList>
            <person name="Dougan E. K."/>
            <person name="Rhodes N."/>
            <person name="Thang M."/>
            <person name="Chan C."/>
        </authorList>
    </citation>
    <scope>NUCLEOTIDE SEQUENCE</scope>
</reference>
<evidence type="ECO:0000313" key="8">
    <source>
        <dbReference type="Proteomes" id="UP000601435"/>
    </source>
</evidence>
<evidence type="ECO:0000256" key="1">
    <source>
        <dbReference type="ARBA" id="ARBA00022527"/>
    </source>
</evidence>
<keyword evidence="8" id="KW-1185">Reference proteome</keyword>
<comment type="caution">
    <text evidence="7">The sequence shown here is derived from an EMBL/GenBank/DDBJ whole genome shotgun (WGS) entry which is preliminary data.</text>
</comment>
<dbReference type="GO" id="GO:0005524">
    <property type="term" value="F:ATP binding"/>
    <property type="evidence" value="ECO:0007669"/>
    <property type="project" value="UniProtKB-KW"/>
</dbReference>
<evidence type="ECO:0000256" key="2">
    <source>
        <dbReference type="ARBA" id="ARBA00022679"/>
    </source>
</evidence>
<dbReference type="GO" id="GO:0004674">
    <property type="term" value="F:protein serine/threonine kinase activity"/>
    <property type="evidence" value="ECO:0007669"/>
    <property type="project" value="UniProtKB-KW"/>
</dbReference>
<keyword evidence="1" id="KW-0723">Serine/threonine-protein kinase</keyword>
<dbReference type="SMART" id="SM00220">
    <property type="entry name" value="S_TKc"/>
    <property type="match status" value="1"/>
</dbReference>
<dbReference type="EMBL" id="CAJNJA010094797">
    <property type="protein sequence ID" value="CAE7941744.1"/>
    <property type="molecule type" value="Genomic_DNA"/>
</dbReference>
<dbReference type="PANTHER" id="PTHR24353:SF147">
    <property type="entry name" value="CGMP-DEPENDENT SERINE_THREONIN PROTEIN KINASE-RELATED"/>
    <property type="match status" value="1"/>
</dbReference>
<organism evidence="7 8">
    <name type="scientific">Symbiodinium necroappetens</name>
    <dbReference type="NCBI Taxonomy" id="1628268"/>
    <lineage>
        <taxon>Eukaryota</taxon>
        <taxon>Sar</taxon>
        <taxon>Alveolata</taxon>
        <taxon>Dinophyceae</taxon>
        <taxon>Suessiales</taxon>
        <taxon>Symbiodiniaceae</taxon>
        <taxon>Symbiodinium</taxon>
    </lineage>
</organism>
<dbReference type="PROSITE" id="PS50011">
    <property type="entry name" value="PROTEIN_KINASE_DOM"/>
    <property type="match status" value="1"/>
</dbReference>
<dbReference type="Proteomes" id="UP000601435">
    <property type="component" value="Unassembled WGS sequence"/>
</dbReference>
<keyword evidence="4" id="KW-0418">Kinase</keyword>
<evidence type="ECO:0000256" key="5">
    <source>
        <dbReference type="ARBA" id="ARBA00022840"/>
    </source>
</evidence>
<keyword evidence="3" id="KW-0547">Nucleotide-binding</keyword>
<dbReference type="AlphaFoldDB" id="A0A813CFE1"/>
<evidence type="ECO:0000256" key="3">
    <source>
        <dbReference type="ARBA" id="ARBA00022741"/>
    </source>
</evidence>
<dbReference type="InterPro" id="IPR000719">
    <property type="entry name" value="Prot_kinase_dom"/>
</dbReference>
<dbReference type="SUPFAM" id="SSF56112">
    <property type="entry name" value="Protein kinase-like (PK-like)"/>
    <property type="match status" value="1"/>
</dbReference>
<accession>A0A813CFE1</accession>
<evidence type="ECO:0000259" key="6">
    <source>
        <dbReference type="PROSITE" id="PS50011"/>
    </source>
</evidence>
<proteinExistence type="predicted"/>
<keyword evidence="5" id="KW-0067">ATP-binding</keyword>
<gene>
    <name evidence="7" type="primary">Pdpk1</name>
    <name evidence="7" type="ORF">SNEC2469_LOCUS34389</name>
</gene>
<keyword evidence="2" id="KW-0808">Transferase</keyword>
<dbReference type="PANTHER" id="PTHR24353">
    <property type="entry name" value="CYCLIC NUCLEOTIDE-DEPENDENT PROTEIN KINASE"/>
    <property type="match status" value="1"/>
</dbReference>
<protein>
    <submittedName>
        <fullName evidence="7">Pdpk1 protein</fullName>
    </submittedName>
</protein>
<feature type="domain" description="Protein kinase" evidence="6">
    <location>
        <begin position="1"/>
        <end position="205"/>
    </location>
</feature>
<name>A0A813CFE1_9DINO</name>
<dbReference type="InterPro" id="IPR011009">
    <property type="entry name" value="Kinase-like_dom_sf"/>
</dbReference>
<dbReference type="PROSITE" id="PS00108">
    <property type="entry name" value="PROTEIN_KINASE_ST"/>
    <property type="match status" value="1"/>
</dbReference>
<evidence type="ECO:0000256" key="4">
    <source>
        <dbReference type="ARBA" id="ARBA00022777"/>
    </source>
</evidence>
<evidence type="ECO:0000313" key="7">
    <source>
        <dbReference type="EMBL" id="CAE7941744.1"/>
    </source>
</evidence>
<dbReference type="InterPro" id="IPR008271">
    <property type="entry name" value="Ser/Thr_kinase_AS"/>
</dbReference>
<feature type="non-terminal residue" evidence="7">
    <location>
        <position position="284"/>
    </location>
</feature>
<dbReference type="Pfam" id="PF00069">
    <property type="entry name" value="Pkinase"/>
    <property type="match status" value="1"/>
</dbReference>
<dbReference type="Gene3D" id="1.10.510.10">
    <property type="entry name" value="Transferase(Phosphotransferase) domain 1"/>
    <property type="match status" value="1"/>
</dbReference>